<sequence length="285" mass="32306">MIKRLFFSLCIIFLLNNNNRGVNANSYPDFKYDQNEALQYLIFSYAAYCSGNDIQTWNCTTCQNPQIKDFNIVSSIFNITTNTQAYVGYLSDQVVVSFRGSMDVQSWITNFQFLQTPYEPYPSAKVHQGFYNAWLSVREEVKSAIDISLSRCGSGCGKIMVVGHSLGGALATLCISEVQGWYTIPAYIYNYGSPRVGDVTFASYFNKVQPNTYRVVNQKDIVPHVAPQGLLNYHHVPTEVYFPTNDTQDYRVCNDSGEDPTCSDSVIGLSIYDHLHYFNQHCCCR</sequence>
<dbReference type="GO" id="GO:0006629">
    <property type="term" value="P:lipid metabolic process"/>
    <property type="evidence" value="ECO:0007669"/>
    <property type="project" value="InterPro"/>
</dbReference>
<dbReference type="InterPro" id="IPR002921">
    <property type="entry name" value="Fungal_lipase-type"/>
</dbReference>
<name>F0ZEH8_DICPU</name>
<dbReference type="AlphaFoldDB" id="F0ZEH8"/>
<evidence type="ECO:0000313" key="3">
    <source>
        <dbReference type="EMBL" id="EGC37629.1"/>
    </source>
</evidence>
<evidence type="ECO:0000256" key="1">
    <source>
        <dbReference type="SAM" id="SignalP"/>
    </source>
</evidence>
<dbReference type="GeneID" id="10499405"/>
<organism evidence="3 4">
    <name type="scientific">Dictyostelium purpureum</name>
    <name type="common">Slime mold</name>
    <dbReference type="NCBI Taxonomy" id="5786"/>
    <lineage>
        <taxon>Eukaryota</taxon>
        <taxon>Amoebozoa</taxon>
        <taxon>Evosea</taxon>
        <taxon>Eumycetozoa</taxon>
        <taxon>Dictyostelia</taxon>
        <taxon>Dictyosteliales</taxon>
        <taxon>Dictyosteliaceae</taxon>
        <taxon>Dictyostelium</taxon>
    </lineage>
</organism>
<dbReference type="PANTHER" id="PTHR45856">
    <property type="entry name" value="ALPHA/BETA-HYDROLASES SUPERFAMILY PROTEIN"/>
    <property type="match status" value="1"/>
</dbReference>
<dbReference type="KEGG" id="dpp:DICPUDRAFT_149721"/>
<dbReference type="OMA" id="MEPRRWL"/>
<dbReference type="RefSeq" id="XP_003285817.1">
    <property type="nucleotide sequence ID" value="XM_003285769.1"/>
</dbReference>
<dbReference type="VEuPathDB" id="AmoebaDB:DICPUDRAFT_149721"/>
<feature type="domain" description="Fungal lipase-type" evidence="2">
    <location>
        <begin position="95"/>
        <end position="228"/>
    </location>
</feature>
<gene>
    <name evidence="3" type="ORF">DICPUDRAFT_149721</name>
</gene>
<dbReference type="PANTHER" id="PTHR45856:SF20">
    <property type="entry name" value="FUNGAL LIPASE-LIKE DOMAIN-CONTAINING PROTEIN"/>
    <property type="match status" value="1"/>
</dbReference>
<dbReference type="Gene3D" id="3.40.50.1820">
    <property type="entry name" value="alpha/beta hydrolase"/>
    <property type="match status" value="1"/>
</dbReference>
<accession>F0ZEH8</accession>
<dbReference type="InterPro" id="IPR029058">
    <property type="entry name" value="AB_hydrolase_fold"/>
</dbReference>
<keyword evidence="4" id="KW-1185">Reference proteome</keyword>
<dbReference type="InterPro" id="IPR051218">
    <property type="entry name" value="Sec_MonoDiacylglyc_Lipase"/>
</dbReference>
<feature type="signal peptide" evidence="1">
    <location>
        <begin position="1"/>
        <end position="24"/>
    </location>
</feature>
<dbReference type="Pfam" id="PF01764">
    <property type="entry name" value="Lipase_3"/>
    <property type="match status" value="1"/>
</dbReference>
<protein>
    <recommendedName>
        <fullName evidence="2">Fungal lipase-type domain-containing protein</fullName>
    </recommendedName>
</protein>
<dbReference type="CDD" id="cd00519">
    <property type="entry name" value="Lipase_3"/>
    <property type="match status" value="1"/>
</dbReference>
<dbReference type="Proteomes" id="UP000001064">
    <property type="component" value="Unassembled WGS sequence"/>
</dbReference>
<keyword evidence="1" id="KW-0732">Signal</keyword>
<proteinExistence type="predicted"/>
<dbReference type="InParanoid" id="F0ZEH8"/>
<evidence type="ECO:0000313" key="4">
    <source>
        <dbReference type="Proteomes" id="UP000001064"/>
    </source>
</evidence>
<dbReference type="EMBL" id="GL870994">
    <property type="protein sequence ID" value="EGC37629.1"/>
    <property type="molecule type" value="Genomic_DNA"/>
</dbReference>
<reference evidence="4" key="1">
    <citation type="journal article" date="2011" name="Genome Biol.">
        <title>Comparative genomics of the social amoebae Dictyostelium discoideum and Dictyostelium purpureum.</title>
        <authorList>
            <consortium name="US DOE Joint Genome Institute (JGI-PGF)"/>
            <person name="Sucgang R."/>
            <person name="Kuo A."/>
            <person name="Tian X."/>
            <person name="Salerno W."/>
            <person name="Parikh A."/>
            <person name="Feasley C.L."/>
            <person name="Dalin E."/>
            <person name="Tu H."/>
            <person name="Huang E."/>
            <person name="Barry K."/>
            <person name="Lindquist E."/>
            <person name="Shapiro H."/>
            <person name="Bruce D."/>
            <person name="Schmutz J."/>
            <person name="Salamov A."/>
            <person name="Fey P."/>
            <person name="Gaudet P."/>
            <person name="Anjard C."/>
            <person name="Babu M.M."/>
            <person name="Basu S."/>
            <person name="Bushmanova Y."/>
            <person name="van der Wel H."/>
            <person name="Katoh-Kurasawa M."/>
            <person name="Dinh C."/>
            <person name="Coutinho P.M."/>
            <person name="Saito T."/>
            <person name="Elias M."/>
            <person name="Schaap P."/>
            <person name="Kay R.R."/>
            <person name="Henrissat B."/>
            <person name="Eichinger L."/>
            <person name="Rivero F."/>
            <person name="Putnam N.H."/>
            <person name="West C.M."/>
            <person name="Loomis W.F."/>
            <person name="Chisholm R.L."/>
            <person name="Shaulsky G."/>
            <person name="Strassmann J.E."/>
            <person name="Queller D.C."/>
            <person name="Kuspa A."/>
            <person name="Grigoriev I.V."/>
        </authorList>
    </citation>
    <scope>NUCLEOTIDE SEQUENCE [LARGE SCALE GENOMIC DNA]</scope>
    <source>
        <strain evidence="4">QSDP1</strain>
    </source>
</reference>
<dbReference type="eggNOG" id="KOG4569">
    <property type="taxonomic scope" value="Eukaryota"/>
</dbReference>
<dbReference type="OrthoDB" id="345705at2759"/>
<dbReference type="SUPFAM" id="SSF53474">
    <property type="entry name" value="alpha/beta-Hydrolases"/>
    <property type="match status" value="1"/>
</dbReference>
<dbReference type="FunCoup" id="F0ZEH8">
    <property type="interactions" value="1"/>
</dbReference>
<evidence type="ECO:0000259" key="2">
    <source>
        <dbReference type="Pfam" id="PF01764"/>
    </source>
</evidence>
<feature type="chain" id="PRO_5003262362" description="Fungal lipase-type domain-containing protein" evidence="1">
    <location>
        <begin position="25"/>
        <end position="285"/>
    </location>
</feature>